<proteinExistence type="predicted"/>
<feature type="compositionally biased region" description="Polar residues" evidence="1">
    <location>
        <begin position="23"/>
        <end position="32"/>
    </location>
</feature>
<dbReference type="Proteomes" id="UP000253472">
    <property type="component" value="Unassembled WGS sequence"/>
</dbReference>
<keyword evidence="3" id="KW-1185">Reference proteome</keyword>
<reference evidence="2 3" key="1">
    <citation type="submission" date="2018-06" db="EMBL/GenBank/DDBJ databases">
        <title>Whole genome sequencing of Candida tropicalis (genome annotated by CSBL at Korea University).</title>
        <authorList>
            <person name="Ahn J."/>
        </authorList>
    </citation>
    <scope>NUCLEOTIDE SEQUENCE [LARGE SCALE GENOMIC DNA]</scope>
    <source>
        <strain evidence="2 3">ATCC 20962</strain>
    </source>
</reference>
<feature type="region of interest" description="Disordered" evidence="1">
    <location>
        <begin position="1"/>
        <end position="57"/>
    </location>
</feature>
<gene>
    <name evidence="2" type="ORF">Cantr_00705</name>
</gene>
<feature type="compositionally biased region" description="Acidic residues" evidence="1">
    <location>
        <begin position="226"/>
        <end position="238"/>
    </location>
</feature>
<evidence type="ECO:0000256" key="1">
    <source>
        <dbReference type="SAM" id="MobiDB-lite"/>
    </source>
</evidence>
<protein>
    <submittedName>
        <fullName evidence="2">Uncharacterized protein</fullName>
    </submittedName>
</protein>
<feature type="region of interest" description="Disordered" evidence="1">
    <location>
        <begin position="149"/>
        <end position="175"/>
    </location>
</feature>
<evidence type="ECO:0000313" key="2">
    <source>
        <dbReference type="EMBL" id="RCK64937.1"/>
    </source>
</evidence>
<organism evidence="2 3">
    <name type="scientific">Candida viswanathii</name>
    <dbReference type="NCBI Taxonomy" id="5486"/>
    <lineage>
        <taxon>Eukaryota</taxon>
        <taxon>Fungi</taxon>
        <taxon>Dikarya</taxon>
        <taxon>Ascomycota</taxon>
        <taxon>Saccharomycotina</taxon>
        <taxon>Pichiomycetes</taxon>
        <taxon>Debaryomycetaceae</taxon>
        <taxon>Candida/Lodderomyces clade</taxon>
        <taxon>Candida</taxon>
    </lineage>
</organism>
<feature type="compositionally biased region" description="Basic residues" evidence="1">
    <location>
        <begin position="9"/>
        <end position="21"/>
    </location>
</feature>
<name>A0A367YGP1_9ASCO</name>
<sequence>MSSTQQHQYIRKSTRTRKLSAKAKTNTPLVDSQQQQQPQPIIQDESPRKKRKISRIEEEELKKTDKIDPVEKLLSLSNINQDFLLDFDSQSEQSSEDDCEEQQLDEYEDDEALIEIENVNFTQIIQENIRQFYVKRRLENQYKDTFSLLNNKDHEEETVPTKSQQTQQSHQPISKPIEVPFFKNVNFGNKPKEYAIEDYFSYNDEEEEDQGSLLESSSRNSLSVSSEEEYSDSSDESDVSPITTPKSETQSLYIPKINHHHHYYHCGLGMVNGAGQQYYQQRMDNVMNQEEDLSKILNKNSLINGKASEMVSTGNFMINDFFL</sequence>
<dbReference type="EMBL" id="QLNQ01000021">
    <property type="protein sequence ID" value="RCK64937.1"/>
    <property type="molecule type" value="Genomic_DNA"/>
</dbReference>
<feature type="compositionally biased region" description="Low complexity" evidence="1">
    <location>
        <begin position="33"/>
        <end position="43"/>
    </location>
</feature>
<feature type="compositionally biased region" description="Polar residues" evidence="1">
    <location>
        <begin position="160"/>
        <end position="172"/>
    </location>
</feature>
<feature type="region of interest" description="Disordered" evidence="1">
    <location>
        <begin position="205"/>
        <end position="246"/>
    </location>
</feature>
<dbReference type="OrthoDB" id="3980909at2759"/>
<comment type="caution">
    <text evidence="2">The sequence shown here is derived from an EMBL/GenBank/DDBJ whole genome shotgun (WGS) entry which is preliminary data.</text>
</comment>
<evidence type="ECO:0000313" key="3">
    <source>
        <dbReference type="Proteomes" id="UP000253472"/>
    </source>
</evidence>
<feature type="compositionally biased region" description="Low complexity" evidence="1">
    <location>
        <begin position="212"/>
        <end position="225"/>
    </location>
</feature>
<accession>A0A367YGP1</accession>
<dbReference type="AlphaFoldDB" id="A0A367YGP1"/>